<feature type="compositionally biased region" description="Acidic residues" evidence="1">
    <location>
        <begin position="370"/>
        <end position="418"/>
    </location>
</feature>
<proteinExistence type="predicted"/>
<feature type="region of interest" description="Disordered" evidence="1">
    <location>
        <begin position="370"/>
        <end position="429"/>
    </location>
</feature>
<dbReference type="EMBL" id="MN740521">
    <property type="protein sequence ID" value="QHU30938.1"/>
    <property type="molecule type" value="Genomic_DNA"/>
</dbReference>
<sequence>MLNYLFNLIYNNQKNDISYLSFIFFSIFFNNPGFVKYKFLFYKDTNENTFLNKAQKNNFNQAFSKLQFVYFALTKFVNIIKIKKQPFLNEEDFLLNPIDKLSKTSLVIYQNNSKNIFTVNDLTKIIKSSLLNVSFRFINKPVAIKNPYNNIPFNKSNLYNIYFFILFNTHFKVDLLQKFFLHDFDMTLFFKKHEYLLREYAIKEYVAKEYATNLYKGVLEMLIHFNSHNRRSQIIIHADFPKELLVGIMRPYLLLDLMALYSLIPDSKKYAAELLTKKLRELHTFNPTFGRKVVSFTPKCVNFTLKSKRVISFNSRHIKFNNNNDFFLSNHIAIEEERIIPASYVNTITVTELINGLALLTAHFEDDAAEIGDPEPDLEEGVESGEEEGADDVETDLEEGVDLEDLYNDISSDEDDANYVEVNDGPVPP</sequence>
<evidence type="ECO:0000313" key="2">
    <source>
        <dbReference type="EMBL" id="QHU30938.1"/>
    </source>
</evidence>
<accession>A0A6C0LM08</accession>
<dbReference type="AlphaFoldDB" id="A0A6C0LM08"/>
<organism evidence="2">
    <name type="scientific">viral metagenome</name>
    <dbReference type="NCBI Taxonomy" id="1070528"/>
    <lineage>
        <taxon>unclassified sequences</taxon>
        <taxon>metagenomes</taxon>
        <taxon>organismal metagenomes</taxon>
    </lineage>
</organism>
<reference evidence="2" key="1">
    <citation type="journal article" date="2020" name="Nature">
        <title>Giant virus diversity and host interactions through global metagenomics.</title>
        <authorList>
            <person name="Schulz F."/>
            <person name="Roux S."/>
            <person name="Paez-Espino D."/>
            <person name="Jungbluth S."/>
            <person name="Walsh D.A."/>
            <person name="Denef V.J."/>
            <person name="McMahon K.D."/>
            <person name="Konstantinidis K.T."/>
            <person name="Eloe-Fadrosh E.A."/>
            <person name="Kyrpides N.C."/>
            <person name="Woyke T."/>
        </authorList>
    </citation>
    <scope>NUCLEOTIDE SEQUENCE</scope>
    <source>
        <strain evidence="2">GVMAG-M-3300027892-73</strain>
    </source>
</reference>
<evidence type="ECO:0000256" key="1">
    <source>
        <dbReference type="SAM" id="MobiDB-lite"/>
    </source>
</evidence>
<protein>
    <submittedName>
        <fullName evidence="2">Uncharacterized protein</fullName>
    </submittedName>
</protein>
<name>A0A6C0LM08_9ZZZZ</name>